<dbReference type="RefSeq" id="WP_159361247.1">
    <property type="nucleotide sequence ID" value="NZ_CP047394.1"/>
</dbReference>
<feature type="domain" description="VWFA" evidence="3">
    <location>
        <begin position="158"/>
        <end position="371"/>
    </location>
</feature>
<reference evidence="4 5" key="1">
    <citation type="submission" date="2019-06" db="EMBL/GenBank/DDBJ databases">
        <title>An operon consisting of a P-type ATPase gene and a transcriptional regular gene given the different cadmium resistance in Bacillus vietamensis 151-6 and Bacillus marisflavi 151-25.</title>
        <authorList>
            <person name="Yu X."/>
        </authorList>
    </citation>
    <scope>NUCLEOTIDE SEQUENCE [LARGE SCALE GENOMIC DNA]</scope>
    <source>
        <strain evidence="4 5">151-6</strain>
    </source>
</reference>
<dbReference type="PROSITE" id="PS51257">
    <property type="entry name" value="PROKAR_LIPOPROTEIN"/>
    <property type="match status" value="1"/>
</dbReference>
<feature type="signal peptide" evidence="2">
    <location>
        <begin position="1"/>
        <end position="18"/>
    </location>
</feature>
<evidence type="ECO:0000256" key="1">
    <source>
        <dbReference type="SAM" id="MobiDB-lite"/>
    </source>
</evidence>
<dbReference type="AlphaFoldDB" id="A0A6I6UNH0"/>
<dbReference type="Pfam" id="PF00092">
    <property type="entry name" value="VWA"/>
    <property type="match status" value="1"/>
</dbReference>
<proteinExistence type="predicted"/>
<dbReference type="Proteomes" id="UP000465062">
    <property type="component" value="Chromosome"/>
</dbReference>
<name>A0A6I6UNH0_9BACI</name>
<protein>
    <submittedName>
        <fullName evidence="4">VWA domain-containing protein</fullName>
    </submittedName>
</protein>
<sequence length="460" mass="52088">MKKVVYTLIVMVLIVALAACNSNESATSQSEEKEPKKEEKVKKDKEANKKTEEIDKDYPPVPTTFSESAEYPTIGEFSGNEYEKGFTGEEDIKKKLDSLPTLTEESSKEDIEKMQGYVYSLFKEDLTKVDVPIDQWKSMQFEDPNGKEGELQLKENYNVAILLDSSGSMGKVENGKTRMELAKDAIQQFVKDLPENANVSLRVYGHVGTGSDKDKKSSCSKIEEVYPFGNYDEGKFSEALNQFEPAGWTPMAKAIDEVNADFQQYDGKQNTNIIYVVSDGVETCNGDPVKAAKSLADSNISPVLNIIGYQVDNEGLAQLKEMADASGGNYINARSHDDLVTEFKQTADMAKVWSQWHEDSVKALNELFDTVKTQLDNWYDEQQMNSNREINNLEHATNYLNNQGIIDDSVFLDMMDLYRDYFLTISDEARDQFLELYDTNRDNFLNKHDEVTDRFLGSDE</sequence>
<dbReference type="SMART" id="SM00327">
    <property type="entry name" value="VWA"/>
    <property type="match status" value="1"/>
</dbReference>
<evidence type="ECO:0000313" key="4">
    <source>
        <dbReference type="EMBL" id="QHE60232.1"/>
    </source>
</evidence>
<gene>
    <name evidence="4" type="ORF">FHE72_03670</name>
</gene>
<dbReference type="KEGG" id="bvq:FHE72_03670"/>
<evidence type="ECO:0000256" key="2">
    <source>
        <dbReference type="SAM" id="SignalP"/>
    </source>
</evidence>
<dbReference type="SUPFAM" id="SSF53300">
    <property type="entry name" value="vWA-like"/>
    <property type="match status" value="1"/>
</dbReference>
<dbReference type="EMBL" id="CP047394">
    <property type="protein sequence ID" value="QHE60232.1"/>
    <property type="molecule type" value="Genomic_DNA"/>
</dbReference>
<accession>A0A6I6UNH0</accession>
<feature type="region of interest" description="Disordered" evidence="1">
    <location>
        <begin position="23"/>
        <end position="70"/>
    </location>
</feature>
<feature type="compositionally biased region" description="Basic and acidic residues" evidence="1">
    <location>
        <begin position="30"/>
        <end position="58"/>
    </location>
</feature>
<dbReference type="PROSITE" id="PS50234">
    <property type="entry name" value="VWFA"/>
    <property type="match status" value="1"/>
</dbReference>
<keyword evidence="2" id="KW-0732">Signal</keyword>
<feature type="chain" id="PRO_5039610161" evidence="2">
    <location>
        <begin position="19"/>
        <end position="460"/>
    </location>
</feature>
<evidence type="ECO:0000313" key="5">
    <source>
        <dbReference type="Proteomes" id="UP000465062"/>
    </source>
</evidence>
<organism evidence="4 5">
    <name type="scientific">Rossellomorea vietnamensis</name>
    <dbReference type="NCBI Taxonomy" id="218284"/>
    <lineage>
        <taxon>Bacteria</taxon>
        <taxon>Bacillati</taxon>
        <taxon>Bacillota</taxon>
        <taxon>Bacilli</taxon>
        <taxon>Bacillales</taxon>
        <taxon>Bacillaceae</taxon>
        <taxon>Rossellomorea</taxon>
    </lineage>
</organism>
<evidence type="ECO:0000259" key="3">
    <source>
        <dbReference type="PROSITE" id="PS50234"/>
    </source>
</evidence>
<dbReference type="InterPro" id="IPR002035">
    <property type="entry name" value="VWF_A"/>
</dbReference>
<dbReference type="InterPro" id="IPR036465">
    <property type="entry name" value="vWFA_dom_sf"/>
</dbReference>
<dbReference type="Gene3D" id="3.40.50.410">
    <property type="entry name" value="von Willebrand factor, type A domain"/>
    <property type="match status" value="1"/>
</dbReference>